<evidence type="ECO:0000313" key="3">
    <source>
        <dbReference type="Proteomes" id="UP000824267"/>
    </source>
</evidence>
<dbReference type="Proteomes" id="UP000824267">
    <property type="component" value="Unassembled WGS sequence"/>
</dbReference>
<organism evidence="2 3">
    <name type="scientific">Candidatus Onthomorpha intestinigallinarum</name>
    <dbReference type="NCBI Taxonomy" id="2840880"/>
    <lineage>
        <taxon>Bacteria</taxon>
        <taxon>Pseudomonadati</taxon>
        <taxon>Bacteroidota</taxon>
        <taxon>Bacteroidia</taxon>
        <taxon>Bacteroidales</taxon>
        <taxon>Candidatus Onthomorpha</taxon>
    </lineage>
</organism>
<protein>
    <recommendedName>
        <fullName evidence="4">DUF4405 domain-containing protein</fullName>
    </recommendedName>
</protein>
<accession>A0A9D1UHH7</accession>
<keyword evidence="1" id="KW-0472">Membrane</keyword>
<feature type="transmembrane region" description="Helical" evidence="1">
    <location>
        <begin position="66"/>
        <end position="86"/>
    </location>
</feature>
<feature type="transmembrane region" description="Helical" evidence="1">
    <location>
        <begin position="98"/>
        <end position="120"/>
    </location>
</feature>
<evidence type="ECO:0000313" key="2">
    <source>
        <dbReference type="EMBL" id="HIW86821.1"/>
    </source>
</evidence>
<name>A0A9D1UHH7_9BACT</name>
<reference evidence="2" key="1">
    <citation type="journal article" date="2021" name="PeerJ">
        <title>Extensive microbial diversity within the chicken gut microbiome revealed by metagenomics and culture.</title>
        <authorList>
            <person name="Gilroy R."/>
            <person name="Ravi A."/>
            <person name="Getino M."/>
            <person name="Pursley I."/>
            <person name="Horton D.L."/>
            <person name="Alikhan N.F."/>
            <person name="Baker D."/>
            <person name="Gharbi K."/>
            <person name="Hall N."/>
            <person name="Watson M."/>
            <person name="Adriaenssens E.M."/>
            <person name="Foster-Nyarko E."/>
            <person name="Jarju S."/>
            <person name="Secka A."/>
            <person name="Antonio M."/>
            <person name="Oren A."/>
            <person name="Chaudhuri R.R."/>
            <person name="La Ragione R."/>
            <person name="Hildebrand F."/>
            <person name="Pallen M.J."/>
        </authorList>
    </citation>
    <scope>NUCLEOTIDE SEQUENCE</scope>
    <source>
        <strain evidence="2">Gambia16-930</strain>
    </source>
</reference>
<evidence type="ECO:0008006" key="4">
    <source>
        <dbReference type="Google" id="ProtNLM"/>
    </source>
</evidence>
<keyword evidence="1" id="KW-1133">Transmembrane helix</keyword>
<dbReference type="AlphaFoldDB" id="A0A9D1UHH7"/>
<reference evidence="2" key="2">
    <citation type="submission" date="2021-04" db="EMBL/GenBank/DDBJ databases">
        <authorList>
            <person name="Gilroy R."/>
        </authorList>
    </citation>
    <scope>NUCLEOTIDE SEQUENCE</scope>
    <source>
        <strain evidence="2">Gambia16-930</strain>
    </source>
</reference>
<dbReference type="EMBL" id="DXGG01000032">
    <property type="protein sequence ID" value="HIW86821.1"/>
    <property type="molecule type" value="Genomic_DNA"/>
</dbReference>
<feature type="non-terminal residue" evidence="2">
    <location>
        <position position="1"/>
    </location>
</feature>
<feature type="transmembrane region" description="Helical" evidence="1">
    <location>
        <begin position="132"/>
        <end position="153"/>
    </location>
</feature>
<evidence type="ECO:0000256" key="1">
    <source>
        <dbReference type="SAM" id="Phobius"/>
    </source>
</evidence>
<comment type="caution">
    <text evidence="2">The sequence shown here is derived from an EMBL/GenBank/DDBJ whole genome shotgun (WGS) entry which is preliminary data.</text>
</comment>
<gene>
    <name evidence="2" type="ORF">IAC47_00895</name>
</gene>
<proteinExistence type="predicted"/>
<keyword evidence="1" id="KW-0812">Transmembrane</keyword>
<sequence>QKDNKNAVKTNIMTKKDIGKDVNTEPSFAVEDKVQTVGAETVTEEVQSEETEQTQPAAANAKPYRFVGISVATLLLYCLTSVLVFANKMKKTTHKKIWNVLLLLTFLVSCLLGFFLVIQINYHFATEWLRSILKIHVEFGIAMTIIAVIHILWHTNYYSKIFSRGK</sequence>